<dbReference type="STRING" id="1249627.D779_1477"/>
<name>W9VEH7_9GAMM</name>
<sequence length="60" mass="6464">MVRGPRRVAGILALLIGSLAVGFVPLMPMSTNVARYLWWRATADPHPQVGRVISDGAAIH</sequence>
<proteinExistence type="predicted"/>
<gene>
    <name evidence="1" type="ORF">D779_1477</name>
</gene>
<evidence type="ECO:0000313" key="1">
    <source>
        <dbReference type="EMBL" id="EXJ15381.1"/>
    </source>
</evidence>
<keyword evidence="2" id="KW-1185">Reference proteome</keyword>
<evidence type="ECO:0000313" key="2">
    <source>
        <dbReference type="Proteomes" id="UP000019460"/>
    </source>
</evidence>
<protein>
    <submittedName>
        <fullName evidence="1">Uncharacterized protein</fullName>
    </submittedName>
</protein>
<dbReference type="Proteomes" id="UP000019460">
    <property type="component" value="Unassembled WGS sequence"/>
</dbReference>
<comment type="caution">
    <text evidence="1">The sequence shown here is derived from an EMBL/GenBank/DDBJ whole genome shotgun (WGS) entry which is preliminary data.</text>
</comment>
<dbReference type="EMBL" id="AONC01000027">
    <property type="protein sequence ID" value="EXJ15381.1"/>
    <property type="molecule type" value="Genomic_DNA"/>
</dbReference>
<organism evidence="1 2">
    <name type="scientific">Imhoffiella purpurea</name>
    <dbReference type="NCBI Taxonomy" id="1249627"/>
    <lineage>
        <taxon>Bacteria</taxon>
        <taxon>Pseudomonadati</taxon>
        <taxon>Pseudomonadota</taxon>
        <taxon>Gammaproteobacteria</taxon>
        <taxon>Chromatiales</taxon>
        <taxon>Chromatiaceae</taxon>
        <taxon>Imhoffiella</taxon>
    </lineage>
</organism>
<accession>W9VEH7</accession>
<dbReference type="AlphaFoldDB" id="W9VEH7"/>
<reference evidence="1 2" key="1">
    <citation type="submission" date="2012-11" db="EMBL/GenBank/DDBJ databases">
        <title>Genome assembly of Thiorhodococcus sp. AK35.</title>
        <authorList>
            <person name="Nupur N."/>
            <person name="Khatri I."/>
            <person name="Subramanian S."/>
            <person name="Pinnaka A."/>
        </authorList>
    </citation>
    <scope>NUCLEOTIDE SEQUENCE [LARGE SCALE GENOMIC DNA]</scope>
    <source>
        <strain evidence="1 2">AK35</strain>
    </source>
</reference>